<sequence>MTIAQIYQKAIQAGIAADPRGKVRIKKLLTREKENYQKLPAAEKKEFDQERLQNPYADSRILFGNPRKRVKNLMVGVDIDTPELLLAQNIRPKIDAVFSHHPSGVALANLDQVMQMQADILQAVCNVPINIAEGTLKERILQVGRSLAPSNHQRTVDAARLLNIPLFCLHTPMDNLVFRYLTDELGKRDLETVGEIVDFLKTIPEYKQASHISAGPVIFAGDKANRAGKIVVSEVTGGTEGAKEIYPYLAQAGVGTIISMHIKDESREEAIKNHLNVIVAGHIASDSLGLNLFLDQIEKMGVKIIPASGLIRVKRK</sequence>
<gene>
    <name evidence="1" type="ORF">COX39_03115</name>
</gene>
<organism evidence="1 2">
    <name type="scientific">Candidatus Nealsonbacteria bacterium CG23_combo_of_CG06-09_8_20_14_all_40_13</name>
    <dbReference type="NCBI Taxonomy" id="1974724"/>
    <lineage>
        <taxon>Bacteria</taxon>
        <taxon>Candidatus Nealsoniibacteriota</taxon>
    </lineage>
</organism>
<dbReference type="EMBL" id="PCRM01000042">
    <property type="protein sequence ID" value="PIP21410.1"/>
    <property type="molecule type" value="Genomic_DNA"/>
</dbReference>
<comment type="caution">
    <text evidence="1">The sequence shown here is derived from an EMBL/GenBank/DDBJ whole genome shotgun (WGS) entry which is preliminary data.</text>
</comment>
<dbReference type="Proteomes" id="UP000231567">
    <property type="component" value="Unassembled WGS sequence"/>
</dbReference>
<proteinExistence type="predicted"/>
<evidence type="ECO:0000313" key="2">
    <source>
        <dbReference type="Proteomes" id="UP000231567"/>
    </source>
</evidence>
<dbReference type="SUPFAM" id="SSF102705">
    <property type="entry name" value="NIF3 (NGG1p interacting factor 3)-like"/>
    <property type="match status" value="1"/>
</dbReference>
<reference evidence="1 2" key="1">
    <citation type="submission" date="2017-09" db="EMBL/GenBank/DDBJ databases">
        <title>Depth-based differentiation of microbial function through sediment-hosted aquifers and enrichment of novel symbionts in the deep terrestrial subsurface.</title>
        <authorList>
            <person name="Probst A.J."/>
            <person name="Ladd B."/>
            <person name="Jarett J.K."/>
            <person name="Geller-Mcgrath D.E."/>
            <person name="Sieber C.M."/>
            <person name="Emerson J.B."/>
            <person name="Anantharaman K."/>
            <person name="Thomas B.C."/>
            <person name="Malmstrom R."/>
            <person name="Stieglmeier M."/>
            <person name="Klingl A."/>
            <person name="Woyke T."/>
            <person name="Ryan C.M."/>
            <person name="Banfield J.F."/>
        </authorList>
    </citation>
    <scope>NUCLEOTIDE SEQUENCE [LARGE SCALE GENOMIC DNA]</scope>
    <source>
        <strain evidence="1">CG23_combo_of_CG06-09_8_20_14_all_40_13</strain>
    </source>
</reference>
<dbReference type="InterPro" id="IPR036069">
    <property type="entry name" value="DUF34/NIF3_sf"/>
</dbReference>
<protein>
    <submittedName>
        <fullName evidence="1">NGG1p interacting factor NIF3</fullName>
    </submittedName>
</protein>
<evidence type="ECO:0000313" key="1">
    <source>
        <dbReference type="EMBL" id="PIP21410.1"/>
    </source>
</evidence>
<dbReference type="AlphaFoldDB" id="A0A2G9YQ87"/>
<name>A0A2G9YQ87_9BACT</name>
<accession>A0A2G9YQ87</accession>